<protein>
    <submittedName>
        <fullName evidence="1">Uncharacterized protein</fullName>
    </submittedName>
</protein>
<dbReference type="AlphaFoldDB" id="A0AA36B815"/>
<dbReference type="EMBL" id="OX597823">
    <property type="protein sequence ID" value="CAI9729555.1"/>
    <property type="molecule type" value="Genomic_DNA"/>
</dbReference>
<name>A0AA36B815_OCTVU</name>
<proteinExistence type="predicted"/>
<sequence>MGLRDCCDNGYSRYSKSSFGGGIASSDTVCISYAGLDRHRMSRPIGKSLAVGLFKSLSTLHYPVTPYVHCVMNSSLCRIIHKDISLISYRCLAAISRHI</sequence>
<keyword evidence="2" id="KW-1185">Reference proteome</keyword>
<gene>
    <name evidence="1" type="ORF">OCTVUL_1B008497</name>
</gene>
<organism evidence="1 2">
    <name type="scientific">Octopus vulgaris</name>
    <name type="common">Common octopus</name>
    <dbReference type="NCBI Taxonomy" id="6645"/>
    <lineage>
        <taxon>Eukaryota</taxon>
        <taxon>Metazoa</taxon>
        <taxon>Spiralia</taxon>
        <taxon>Lophotrochozoa</taxon>
        <taxon>Mollusca</taxon>
        <taxon>Cephalopoda</taxon>
        <taxon>Coleoidea</taxon>
        <taxon>Octopodiformes</taxon>
        <taxon>Octopoda</taxon>
        <taxon>Incirrata</taxon>
        <taxon>Octopodidae</taxon>
        <taxon>Octopus</taxon>
    </lineage>
</organism>
<reference evidence="1" key="1">
    <citation type="submission" date="2023-08" db="EMBL/GenBank/DDBJ databases">
        <authorList>
            <person name="Alioto T."/>
            <person name="Alioto T."/>
            <person name="Gomez Garrido J."/>
        </authorList>
    </citation>
    <scope>NUCLEOTIDE SEQUENCE</scope>
</reference>
<dbReference type="Proteomes" id="UP001162480">
    <property type="component" value="Chromosome 10"/>
</dbReference>
<evidence type="ECO:0000313" key="1">
    <source>
        <dbReference type="EMBL" id="CAI9729555.1"/>
    </source>
</evidence>
<accession>A0AA36B815</accession>
<evidence type="ECO:0000313" key="2">
    <source>
        <dbReference type="Proteomes" id="UP001162480"/>
    </source>
</evidence>